<protein>
    <recommendedName>
        <fullName evidence="2">DUF58 domain-containing protein</fullName>
    </recommendedName>
</protein>
<dbReference type="PANTHER" id="PTHR34351">
    <property type="entry name" value="SLR1927 PROTEIN-RELATED"/>
    <property type="match status" value="1"/>
</dbReference>
<organism evidence="3 4">
    <name type="scientific">Eubacterium ruminantium</name>
    <dbReference type="NCBI Taxonomy" id="42322"/>
    <lineage>
        <taxon>Bacteria</taxon>
        <taxon>Bacillati</taxon>
        <taxon>Bacillota</taxon>
        <taxon>Clostridia</taxon>
        <taxon>Eubacteriales</taxon>
        <taxon>Eubacteriaceae</taxon>
        <taxon>Eubacterium</taxon>
    </lineage>
</organism>
<dbReference type="InterPro" id="IPR002881">
    <property type="entry name" value="DUF58"/>
</dbReference>
<feature type="domain" description="DUF58" evidence="2">
    <location>
        <begin position="201"/>
        <end position="248"/>
    </location>
</feature>
<feature type="transmembrane region" description="Helical" evidence="1">
    <location>
        <begin position="7"/>
        <end position="24"/>
    </location>
</feature>
<evidence type="ECO:0000259" key="2">
    <source>
        <dbReference type="Pfam" id="PF01882"/>
    </source>
</evidence>
<keyword evidence="1" id="KW-0812">Transmembrane</keyword>
<evidence type="ECO:0000256" key="1">
    <source>
        <dbReference type="SAM" id="Phobius"/>
    </source>
</evidence>
<sequence length="346" mass="40116">MKTKIHFGRMFFYLILCGVIYIVHDFLHSHLIMMIMWIAFVMPFISIGLCLYVHRNISCKLVVNEQRIEKGSLTFVTLNLINKAFFPSLNVDIKLNVENQFYNIGNDFVVSMAAGIRSEEEMLLPLRLSVCGILKYSIDHLNVTDIMGFVDMKKSNPESAEVFVLPLKNDAYPVNLLDMNRGMTEAEESQKRGNDFSDVNEIREYIPGDKLMSIHWKLSAKRDILMVKDRVSMSDQQLVVLVDLAGNTDEVEEVLDVSYNLILKFAKSNLFVRVLWWSETRFEFEERQIISPNDVDNAFQDMLYEKIYHDSDKTKEFMRSIRPELKAYINVVHKEGEAIAVVVEQD</sequence>
<accession>A0A1T4NFR3</accession>
<keyword evidence="1" id="KW-0472">Membrane</keyword>
<feature type="transmembrane region" description="Helical" evidence="1">
    <location>
        <begin position="30"/>
        <end position="53"/>
    </location>
</feature>
<dbReference type="PANTHER" id="PTHR34351:SF2">
    <property type="entry name" value="DUF58 DOMAIN-CONTAINING PROTEIN"/>
    <property type="match status" value="1"/>
</dbReference>
<keyword evidence="4" id="KW-1185">Reference proteome</keyword>
<dbReference type="Proteomes" id="UP000189857">
    <property type="component" value="Unassembled WGS sequence"/>
</dbReference>
<dbReference type="AlphaFoldDB" id="A0A1T4NFR3"/>
<evidence type="ECO:0000313" key="4">
    <source>
        <dbReference type="Proteomes" id="UP000189857"/>
    </source>
</evidence>
<dbReference type="Pfam" id="PF01882">
    <property type="entry name" value="DUF58"/>
    <property type="match status" value="1"/>
</dbReference>
<dbReference type="EMBL" id="FUXA01000009">
    <property type="protein sequence ID" value="SJZ78110.1"/>
    <property type="molecule type" value="Genomic_DNA"/>
</dbReference>
<dbReference type="OrthoDB" id="9778037at2"/>
<name>A0A1T4NFR3_9FIRM</name>
<proteinExistence type="predicted"/>
<reference evidence="3 4" key="1">
    <citation type="submission" date="2017-02" db="EMBL/GenBank/DDBJ databases">
        <authorList>
            <person name="Peterson S.W."/>
        </authorList>
    </citation>
    <scope>NUCLEOTIDE SEQUENCE [LARGE SCALE GENOMIC DNA]</scope>
    <source>
        <strain evidence="3 4">ATCC 17233</strain>
    </source>
</reference>
<gene>
    <name evidence="3" type="ORF">SAMN02745110_01571</name>
</gene>
<keyword evidence="1" id="KW-1133">Transmembrane helix</keyword>
<evidence type="ECO:0000313" key="3">
    <source>
        <dbReference type="EMBL" id="SJZ78110.1"/>
    </source>
</evidence>